<dbReference type="NCBIfam" id="NF037947">
    <property type="entry name" value="holin_4"/>
    <property type="match status" value="1"/>
</dbReference>
<evidence type="ECO:0008006" key="4">
    <source>
        <dbReference type="Google" id="ProtNLM"/>
    </source>
</evidence>
<gene>
    <name evidence="2" type="ORF">Lsha_0977</name>
</gene>
<organism evidence="2 3">
    <name type="scientific">Legionella shakespearei DSM 23087</name>
    <dbReference type="NCBI Taxonomy" id="1122169"/>
    <lineage>
        <taxon>Bacteria</taxon>
        <taxon>Pseudomonadati</taxon>
        <taxon>Pseudomonadota</taxon>
        <taxon>Gammaproteobacteria</taxon>
        <taxon>Legionellales</taxon>
        <taxon>Legionellaceae</taxon>
        <taxon>Legionella</taxon>
    </lineage>
</organism>
<reference evidence="2 3" key="1">
    <citation type="submission" date="2015-11" db="EMBL/GenBank/DDBJ databases">
        <title>Genomic analysis of 38 Legionella species identifies large and diverse effector repertoires.</title>
        <authorList>
            <person name="Burstein D."/>
            <person name="Amaro F."/>
            <person name="Zusman T."/>
            <person name="Lifshitz Z."/>
            <person name="Cohen O."/>
            <person name="Gilbert J.A."/>
            <person name="Pupko T."/>
            <person name="Shuman H.A."/>
            <person name="Segal G."/>
        </authorList>
    </citation>
    <scope>NUCLEOTIDE SEQUENCE [LARGE SCALE GENOMIC DNA]</scope>
    <source>
        <strain evidence="2 3">ATCC 49655</strain>
    </source>
</reference>
<keyword evidence="1" id="KW-0472">Membrane</keyword>
<name>A0A0W0Z0N0_9GAMM</name>
<dbReference type="OrthoDB" id="5651342at2"/>
<feature type="transmembrane region" description="Helical" evidence="1">
    <location>
        <begin position="12"/>
        <end position="34"/>
    </location>
</feature>
<evidence type="ECO:0000313" key="2">
    <source>
        <dbReference type="EMBL" id="KTD62692.1"/>
    </source>
</evidence>
<keyword evidence="1" id="KW-0812">Transmembrane</keyword>
<comment type="caution">
    <text evidence="2">The sequence shown here is derived from an EMBL/GenBank/DDBJ whole genome shotgun (WGS) entry which is preliminary data.</text>
</comment>
<dbReference type="eggNOG" id="ENOG5033G06">
    <property type="taxonomic scope" value="Bacteria"/>
</dbReference>
<proteinExistence type="predicted"/>
<accession>A0A0W0Z0N0</accession>
<dbReference type="Proteomes" id="UP000054600">
    <property type="component" value="Unassembled WGS sequence"/>
</dbReference>
<sequence>MNGCKLSPIGLGLALGVLWGLSVFLLGLLAYWSTYGKPFVDAMSTLYMGYEPSITGSIIGGVIGFIDAFITGALIAWLYNKFSGCHCSCCGDTAVVEKKKAK</sequence>
<evidence type="ECO:0000256" key="1">
    <source>
        <dbReference type="SAM" id="Phobius"/>
    </source>
</evidence>
<protein>
    <recommendedName>
        <fullName evidence="4">Inner membrane protein</fullName>
    </recommendedName>
</protein>
<dbReference type="AlphaFoldDB" id="A0A0W0Z0N0"/>
<dbReference type="PATRIC" id="fig|1122169.6.peg.1129"/>
<evidence type="ECO:0000313" key="3">
    <source>
        <dbReference type="Proteomes" id="UP000054600"/>
    </source>
</evidence>
<dbReference type="EMBL" id="LNYW01000031">
    <property type="protein sequence ID" value="KTD62692.1"/>
    <property type="molecule type" value="Genomic_DNA"/>
</dbReference>
<feature type="transmembrane region" description="Helical" evidence="1">
    <location>
        <begin position="54"/>
        <end position="79"/>
    </location>
</feature>
<dbReference type="RefSeq" id="WP_018577832.1">
    <property type="nucleotide sequence ID" value="NZ_KB892414.1"/>
</dbReference>
<keyword evidence="1" id="KW-1133">Transmembrane helix</keyword>
<keyword evidence="3" id="KW-1185">Reference proteome</keyword>